<gene>
    <name evidence="1" type="ORF">QPX54_08790</name>
</gene>
<protein>
    <submittedName>
        <fullName evidence="1">Helix-turn-helix domain-containing protein</fullName>
    </submittedName>
</protein>
<sequence>MAIPITLRKKIADFDPIREGITVQQFCKNIGVSKQTYYNIKARIAERGRAGIVPDSTAPLNPRRVYDDKIRQQVLQARGTLKARGQDFRPMVTLLFLPRRTRLRPTTVTSFNRTMVARGWRR</sequence>
<reference evidence="1" key="1">
    <citation type="submission" date="2023-05" db="EMBL/GenBank/DDBJ databases">
        <title>Metabolic capabilities are highly conserved among human nasal-associated Corynebacterium species in pangenomic analyses.</title>
        <authorList>
            <person name="Tran T.H."/>
            <person name="Roberts A.Q."/>
            <person name="Escapa I.F."/>
            <person name="Gao W."/>
            <person name="Conlan S."/>
            <person name="Kong H."/>
            <person name="Segre J.A."/>
            <person name="Kelly M.S."/>
            <person name="Lemon K.P."/>
        </authorList>
    </citation>
    <scope>NUCLEOTIDE SEQUENCE</scope>
    <source>
        <strain evidence="1">KPL2654</strain>
    </source>
</reference>
<organism evidence="1 2">
    <name type="scientific">Corynebacterium propinquum</name>
    <dbReference type="NCBI Taxonomy" id="43769"/>
    <lineage>
        <taxon>Bacteria</taxon>
        <taxon>Bacillati</taxon>
        <taxon>Actinomycetota</taxon>
        <taxon>Actinomycetes</taxon>
        <taxon>Mycobacteriales</taxon>
        <taxon>Corynebacteriaceae</taxon>
        <taxon>Corynebacterium</taxon>
    </lineage>
</organism>
<dbReference type="EMBL" id="JASNVP010000008">
    <property type="protein sequence ID" value="MDK4326595.1"/>
    <property type="molecule type" value="Genomic_DNA"/>
</dbReference>
<proteinExistence type="predicted"/>
<dbReference type="Proteomes" id="UP001226160">
    <property type="component" value="Unassembled WGS sequence"/>
</dbReference>
<evidence type="ECO:0000313" key="1">
    <source>
        <dbReference type="EMBL" id="MDK4326595.1"/>
    </source>
</evidence>
<comment type="caution">
    <text evidence="1">The sequence shown here is derived from an EMBL/GenBank/DDBJ whole genome shotgun (WGS) entry which is preliminary data.</text>
</comment>
<evidence type="ECO:0000313" key="2">
    <source>
        <dbReference type="Proteomes" id="UP001226160"/>
    </source>
</evidence>
<name>A0AAP4BUB9_9CORY</name>
<dbReference type="AlphaFoldDB" id="A0AAP4BUB9"/>
<accession>A0AAP4BUB9</accession>